<organism evidence="1 2">
    <name type="scientific">Clitoria ternatea</name>
    <name type="common">Butterfly pea</name>
    <dbReference type="NCBI Taxonomy" id="43366"/>
    <lineage>
        <taxon>Eukaryota</taxon>
        <taxon>Viridiplantae</taxon>
        <taxon>Streptophyta</taxon>
        <taxon>Embryophyta</taxon>
        <taxon>Tracheophyta</taxon>
        <taxon>Spermatophyta</taxon>
        <taxon>Magnoliopsida</taxon>
        <taxon>eudicotyledons</taxon>
        <taxon>Gunneridae</taxon>
        <taxon>Pentapetalae</taxon>
        <taxon>rosids</taxon>
        <taxon>fabids</taxon>
        <taxon>Fabales</taxon>
        <taxon>Fabaceae</taxon>
        <taxon>Papilionoideae</taxon>
        <taxon>50 kb inversion clade</taxon>
        <taxon>NPAAA clade</taxon>
        <taxon>indigoferoid/millettioid clade</taxon>
        <taxon>Phaseoleae</taxon>
        <taxon>Clitoria</taxon>
    </lineage>
</organism>
<keyword evidence="2" id="KW-1185">Reference proteome</keyword>
<protein>
    <submittedName>
        <fullName evidence="1">Uncharacterized protein</fullName>
    </submittedName>
</protein>
<reference evidence="1 2" key="1">
    <citation type="submission" date="2024-01" db="EMBL/GenBank/DDBJ databases">
        <title>The genomes of 5 underutilized Papilionoideae crops provide insights into root nodulation and disease resistance.</title>
        <authorList>
            <person name="Yuan L."/>
        </authorList>
    </citation>
    <scope>NUCLEOTIDE SEQUENCE [LARGE SCALE GENOMIC DNA]</scope>
    <source>
        <strain evidence="1">LY-2023</strain>
        <tissue evidence="1">Leaf</tissue>
    </source>
</reference>
<dbReference type="Proteomes" id="UP001359559">
    <property type="component" value="Unassembled WGS sequence"/>
</dbReference>
<proteinExistence type="predicted"/>
<accession>A0AAN9IEV2</accession>
<comment type="caution">
    <text evidence="1">The sequence shown here is derived from an EMBL/GenBank/DDBJ whole genome shotgun (WGS) entry which is preliminary data.</text>
</comment>
<gene>
    <name evidence="1" type="ORF">RJT34_23329</name>
</gene>
<evidence type="ECO:0000313" key="2">
    <source>
        <dbReference type="Proteomes" id="UP001359559"/>
    </source>
</evidence>
<name>A0AAN9IEV2_CLITE</name>
<evidence type="ECO:0000313" key="1">
    <source>
        <dbReference type="EMBL" id="KAK7278303.1"/>
    </source>
</evidence>
<sequence>MVVLGVPCSVKEFTNVKIDNMWNENSRKGINKGEDNDDIDDAVGIQFRDSHVEALDMDLFNNINTLAEARNDVPLDVGSWNVPVVKNVDVGSRVMNVDEKRCE</sequence>
<dbReference type="AlphaFoldDB" id="A0AAN9IEV2"/>
<dbReference type="EMBL" id="JAYKXN010000006">
    <property type="protein sequence ID" value="KAK7278303.1"/>
    <property type="molecule type" value="Genomic_DNA"/>
</dbReference>